<dbReference type="Pfam" id="PF14501">
    <property type="entry name" value="HATPase_c_5"/>
    <property type="match status" value="1"/>
</dbReference>
<keyword evidence="1" id="KW-1133">Transmembrane helix</keyword>
<name>A0A3R6BYZ1_9FIRM</name>
<dbReference type="PANTHER" id="PTHR40448">
    <property type="entry name" value="TWO-COMPONENT SENSOR HISTIDINE KINASE"/>
    <property type="match status" value="1"/>
</dbReference>
<keyword evidence="1" id="KW-0812">Transmembrane</keyword>
<reference evidence="3 4" key="1">
    <citation type="submission" date="2018-08" db="EMBL/GenBank/DDBJ databases">
        <title>A genome reference for cultivated species of the human gut microbiota.</title>
        <authorList>
            <person name="Zou Y."/>
            <person name="Xue W."/>
            <person name="Luo G."/>
        </authorList>
    </citation>
    <scope>NUCLEOTIDE SEQUENCE [LARGE SCALE GENOMIC DNA]</scope>
    <source>
        <strain evidence="3 4">AF28-15</strain>
    </source>
</reference>
<gene>
    <name evidence="3" type="ORF">DWY96_16665</name>
</gene>
<dbReference type="SUPFAM" id="SSF55874">
    <property type="entry name" value="ATPase domain of HSP90 chaperone/DNA topoisomerase II/histidine kinase"/>
    <property type="match status" value="1"/>
</dbReference>
<keyword evidence="1" id="KW-0472">Membrane</keyword>
<dbReference type="Proteomes" id="UP000283738">
    <property type="component" value="Unassembled WGS sequence"/>
</dbReference>
<dbReference type="CDD" id="cd16935">
    <property type="entry name" value="HATPase_AgrC-ComD-like"/>
    <property type="match status" value="1"/>
</dbReference>
<evidence type="ECO:0000256" key="1">
    <source>
        <dbReference type="SAM" id="Phobius"/>
    </source>
</evidence>
<dbReference type="GO" id="GO:0042802">
    <property type="term" value="F:identical protein binding"/>
    <property type="evidence" value="ECO:0007669"/>
    <property type="project" value="TreeGrafter"/>
</dbReference>
<dbReference type="EMBL" id="QRTF01000059">
    <property type="protein sequence ID" value="RGQ43740.1"/>
    <property type="molecule type" value="Genomic_DNA"/>
</dbReference>
<feature type="transmembrane region" description="Helical" evidence="1">
    <location>
        <begin position="92"/>
        <end position="114"/>
    </location>
</feature>
<dbReference type="InterPro" id="IPR032834">
    <property type="entry name" value="NatK-like_C"/>
</dbReference>
<sequence length="430" mass="49622">MDDLLLSICTCLSCFIVATILFQFMNDRYNKTFHNKYVYYFVEIVTIIGSSVINLFGISVLNLMVWIVIVIIICYVFYFDDSDNALKRIIECEVLLFYIAVCETLGVAFVDWMLKLFNIDLKISVMRSCMEITFSKVIVIFMYYMIFTKLINKKRNSFTKVQWAINFIILIYSLVNMLVIAEGIRQGHANFILTINMGCIVLADLYLLYFIKVANEKNYLEAEIAMLEKQAHIQYEYYLDQEQKYNATVQILHDVDKHVKGIENLYANGENGKATEYVRDIKNMLEPLIPVKYTGNPILDILLTDKAAISKEKKIKFVVNVDNINMDFLEAIDATTIFGNLIDNAIEAQEKVTGERYIHVSIIPYQEMVLVKIENTSLPIRWKNGLPISDKGKNHGIGLLNVKRSIKKYDGDITFKQKDDVVIVDLFLNS</sequence>
<evidence type="ECO:0000259" key="2">
    <source>
        <dbReference type="Pfam" id="PF14501"/>
    </source>
</evidence>
<dbReference type="InterPro" id="IPR036890">
    <property type="entry name" value="HATPase_C_sf"/>
</dbReference>
<feature type="domain" description="Sensor histidine kinase NatK-like C-terminal" evidence="2">
    <location>
        <begin position="329"/>
        <end position="428"/>
    </location>
</feature>
<comment type="caution">
    <text evidence="3">The sequence shown here is derived from an EMBL/GenBank/DDBJ whole genome shotgun (WGS) entry which is preliminary data.</text>
</comment>
<feature type="transmembrane region" description="Helical" evidence="1">
    <location>
        <begin position="134"/>
        <end position="151"/>
    </location>
</feature>
<proteinExistence type="predicted"/>
<evidence type="ECO:0000313" key="4">
    <source>
        <dbReference type="Proteomes" id="UP000283738"/>
    </source>
</evidence>
<accession>A0A3R6BYZ1</accession>
<protein>
    <submittedName>
        <fullName evidence="3">GHKL domain-containing protein</fullName>
    </submittedName>
</protein>
<evidence type="ECO:0000313" key="3">
    <source>
        <dbReference type="EMBL" id="RGQ43740.1"/>
    </source>
</evidence>
<feature type="transmembrane region" description="Helical" evidence="1">
    <location>
        <begin position="37"/>
        <end position="57"/>
    </location>
</feature>
<feature type="transmembrane region" description="Helical" evidence="1">
    <location>
        <begin position="63"/>
        <end position="80"/>
    </location>
</feature>
<feature type="transmembrane region" description="Helical" evidence="1">
    <location>
        <begin position="6"/>
        <end position="25"/>
    </location>
</feature>
<organism evidence="3 4">
    <name type="scientific">Roseburia inulinivorans</name>
    <dbReference type="NCBI Taxonomy" id="360807"/>
    <lineage>
        <taxon>Bacteria</taxon>
        <taxon>Bacillati</taxon>
        <taxon>Bacillota</taxon>
        <taxon>Clostridia</taxon>
        <taxon>Lachnospirales</taxon>
        <taxon>Lachnospiraceae</taxon>
        <taxon>Roseburia</taxon>
    </lineage>
</organism>
<dbReference type="Gene3D" id="3.30.565.10">
    <property type="entry name" value="Histidine kinase-like ATPase, C-terminal domain"/>
    <property type="match status" value="1"/>
</dbReference>
<feature type="transmembrane region" description="Helical" evidence="1">
    <location>
        <begin position="163"/>
        <end position="184"/>
    </location>
</feature>
<dbReference type="PANTHER" id="PTHR40448:SF1">
    <property type="entry name" value="TWO-COMPONENT SENSOR HISTIDINE KINASE"/>
    <property type="match status" value="1"/>
</dbReference>
<dbReference type="AlphaFoldDB" id="A0A3R6BYZ1"/>
<feature type="transmembrane region" description="Helical" evidence="1">
    <location>
        <begin position="190"/>
        <end position="211"/>
    </location>
</feature>